<feature type="non-terminal residue" evidence="2">
    <location>
        <position position="1"/>
    </location>
</feature>
<name>A0A9W8BE38_9FUNG</name>
<feature type="compositionally biased region" description="Basic and acidic residues" evidence="1">
    <location>
        <begin position="48"/>
        <end position="63"/>
    </location>
</feature>
<feature type="compositionally biased region" description="Basic residues" evidence="1">
    <location>
        <begin position="18"/>
        <end position="27"/>
    </location>
</feature>
<feature type="compositionally biased region" description="Basic and acidic residues" evidence="1">
    <location>
        <begin position="101"/>
        <end position="120"/>
    </location>
</feature>
<dbReference type="Proteomes" id="UP001150907">
    <property type="component" value="Unassembled WGS sequence"/>
</dbReference>
<evidence type="ECO:0000313" key="3">
    <source>
        <dbReference type="Proteomes" id="UP001150907"/>
    </source>
</evidence>
<accession>A0A9W8BE38</accession>
<feature type="compositionally biased region" description="Acidic residues" evidence="1">
    <location>
        <begin position="136"/>
        <end position="148"/>
    </location>
</feature>
<sequence length="225" mass="24828">IKSRDLIPTDRPNIHPNGPHRYRHPASHGRPDDDGSDSPSPDAEEDSGDPRPRNKNSARDTAAKHKSTLAKDDDDSDSGFERDGEGDGKRDKPKPSNNGGKAKDTKFNKGDDKRPQDKGGKNSQKKKTHTGLDGNEVADDGAENDEESEVQKKKILVKHIQAKQRRWRTGKPKYDYKKALAGWKEVGPLYYYKGKYENSAQPLRSGSGHVALAALAAIIAYSAYI</sequence>
<feature type="compositionally biased region" description="Basic and acidic residues" evidence="1">
    <location>
        <begin position="79"/>
        <end position="94"/>
    </location>
</feature>
<proteinExistence type="predicted"/>
<keyword evidence="3" id="KW-1185">Reference proteome</keyword>
<reference evidence="2" key="1">
    <citation type="submission" date="2022-07" db="EMBL/GenBank/DDBJ databases">
        <title>Phylogenomic reconstructions and comparative analyses of Kickxellomycotina fungi.</title>
        <authorList>
            <person name="Reynolds N.K."/>
            <person name="Stajich J.E."/>
            <person name="Barry K."/>
            <person name="Grigoriev I.V."/>
            <person name="Crous P."/>
            <person name="Smith M.E."/>
        </authorList>
    </citation>
    <scope>NUCLEOTIDE SEQUENCE</scope>
    <source>
        <strain evidence="2">IMI 214461</strain>
    </source>
</reference>
<organism evidence="2 3">
    <name type="scientific">Coemansia thaxteri</name>
    <dbReference type="NCBI Taxonomy" id="2663907"/>
    <lineage>
        <taxon>Eukaryota</taxon>
        <taxon>Fungi</taxon>
        <taxon>Fungi incertae sedis</taxon>
        <taxon>Zoopagomycota</taxon>
        <taxon>Kickxellomycotina</taxon>
        <taxon>Kickxellomycetes</taxon>
        <taxon>Kickxellales</taxon>
        <taxon>Kickxellaceae</taxon>
        <taxon>Coemansia</taxon>
    </lineage>
</organism>
<protein>
    <submittedName>
        <fullName evidence="2">Uncharacterized protein</fullName>
    </submittedName>
</protein>
<evidence type="ECO:0000256" key="1">
    <source>
        <dbReference type="SAM" id="MobiDB-lite"/>
    </source>
</evidence>
<evidence type="ECO:0000313" key="2">
    <source>
        <dbReference type="EMBL" id="KAJ1998299.1"/>
    </source>
</evidence>
<gene>
    <name evidence="2" type="ORF">H4R26_005511</name>
</gene>
<dbReference type="EMBL" id="JANBQF010001011">
    <property type="protein sequence ID" value="KAJ1998299.1"/>
    <property type="molecule type" value="Genomic_DNA"/>
</dbReference>
<dbReference type="AlphaFoldDB" id="A0A9W8BE38"/>
<comment type="caution">
    <text evidence="2">The sequence shown here is derived from an EMBL/GenBank/DDBJ whole genome shotgun (WGS) entry which is preliminary data.</text>
</comment>
<feature type="region of interest" description="Disordered" evidence="1">
    <location>
        <begin position="1"/>
        <end position="153"/>
    </location>
</feature>
<dbReference type="OrthoDB" id="5598257at2759"/>